<dbReference type="Gene3D" id="2.130.10.30">
    <property type="entry name" value="Regulator of chromosome condensation 1/beta-lactamase-inhibitor protein II"/>
    <property type="match status" value="2"/>
</dbReference>
<dbReference type="InterPro" id="IPR013783">
    <property type="entry name" value="Ig-like_fold"/>
</dbReference>
<proteinExistence type="predicted"/>
<accession>A0A6J6HMX1</accession>
<reference evidence="2" key="1">
    <citation type="submission" date="2020-05" db="EMBL/GenBank/DDBJ databases">
        <authorList>
            <person name="Chiriac C."/>
            <person name="Salcher M."/>
            <person name="Ghai R."/>
            <person name="Kavagutti S V."/>
        </authorList>
    </citation>
    <scope>NUCLEOTIDE SEQUENCE</scope>
</reference>
<dbReference type="InterPro" id="IPR000408">
    <property type="entry name" value="Reg_chr_condens"/>
</dbReference>
<organism evidence="2">
    <name type="scientific">freshwater metagenome</name>
    <dbReference type="NCBI Taxonomy" id="449393"/>
    <lineage>
        <taxon>unclassified sequences</taxon>
        <taxon>metagenomes</taxon>
        <taxon>ecological metagenomes</taxon>
    </lineage>
</organism>
<dbReference type="CDD" id="cd00063">
    <property type="entry name" value="FN3"/>
    <property type="match status" value="1"/>
</dbReference>
<dbReference type="Pfam" id="PF00415">
    <property type="entry name" value="RCC1"/>
    <property type="match status" value="1"/>
</dbReference>
<dbReference type="InterPro" id="IPR036116">
    <property type="entry name" value="FN3_sf"/>
</dbReference>
<dbReference type="GO" id="GO:0005085">
    <property type="term" value="F:guanyl-nucleotide exchange factor activity"/>
    <property type="evidence" value="ECO:0007669"/>
    <property type="project" value="TreeGrafter"/>
</dbReference>
<dbReference type="GO" id="GO:0005737">
    <property type="term" value="C:cytoplasm"/>
    <property type="evidence" value="ECO:0007669"/>
    <property type="project" value="TreeGrafter"/>
</dbReference>
<dbReference type="SUPFAM" id="SSF49265">
    <property type="entry name" value="Fibronectin type III"/>
    <property type="match status" value="2"/>
</dbReference>
<gene>
    <name evidence="2" type="ORF">UFOPK1874_00676</name>
</gene>
<dbReference type="InterPro" id="IPR003961">
    <property type="entry name" value="FN3_dom"/>
</dbReference>
<protein>
    <submittedName>
        <fullName evidence="2">Unannotated protein</fullName>
    </submittedName>
</protein>
<dbReference type="SMART" id="SM00060">
    <property type="entry name" value="FN3"/>
    <property type="match status" value="4"/>
</dbReference>
<sequence>MRIPRFVLALLLVGTPVATVAATATSVSADPFTYSQVSLGHSAICVLTTSHEVLCKGDNYNGYLVPDTNDRTITQYTRINLPNGEQWETIHAGTSNTRCGLAVSGRAFCWGEGRLGSYFTTVSRVPVQVEFPNDIRVREVQAGFSTACAIDLSDDLWCWGDAQYIGNGDIESMRIPVRVPMPDDSKISTLSMNHSNVCVSTKSNKVFCWGGNADGQLGIGYAQQFPYSFSWLPVNLPAPQGKQWAQVPVAIGVGRICAITTDGAGYCAGDNYGGSFGNATYNDSMTFVQMTVPNNEAITSISSGNYHTCLTTSAGNFYCIGDGSSGQFGTGTTMSGKTYRSPLLPQGMEIAEYSLAGSSTCFLDTNAKIWCTGLINGGPVYNEIDHTNLSLRQIVPIGTPTVTTPIASDIDAETATISGTINPNGYASTATLEIATNSSFTNPARYSLTINAQNGSYVAASFTRRLTEVAPRTTYYARVIATNAMGITTGASSTFTTLGTEPSVTAITATNITGNEAQASFTVNPGRLSTTISAEFSTDINFQNDLQSYPLAGATGTQDVNRSINLSGLQPRTRYFARAIATNRLGTTTGTTQSFLTIGSLATISRVAIDTDVRSVSINVTATTGDTSGSVRAEASTTSNFANVLASASSGFTSSGPSDHQLSITGLTARTSYFVRVIVTNQIGVTTSSTETIHTLGGAPSVVAPVVDPTPRGASLRLQFDANGLDTSVKLIFSAAEDADDPFEHFIRQTDVKGLQTVDYTLFELRPAVTYYVTLVATNDAGTATSSRVSFTTPGPIGVIINNDDNSTELSTVTLTITPPVGAVAMRVSNNKSFRGAKVLPLTTTMNWELLASDEEIAERVVYVQFYFRNGSSIVFEDDIELMTDVTSPDDEAPVVLAMSAAKTRIAAAATSTAKTASTVMISARDKMSGVVRIETKVKNRISSTRVEAARRGTYTVSFPKGQTKMLIRVIDKAGNKSKWITVTRK</sequence>
<dbReference type="PANTHER" id="PTHR45982">
    <property type="entry name" value="REGULATOR OF CHROMOSOME CONDENSATION"/>
    <property type="match status" value="1"/>
</dbReference>
<dbReference type="PANTHER" id="PTHR45982:SF1">
    <property type="entry name" value="REGULATOR OF CHROMOSOME CONDENSATION"/>
    <property type="match status" value="1"/>
</dbReference>
<dbReference type="EMBL" id="CAEZUX010000063">
    <property type="protein sequence ID" value="CAB4615202.1"/>
    <property type="molecule type" value="Genomic_DNA"/>
</dbReference>
<evidence type="ECO:0000259" key="1">
    <source>
        <dbReference type="PROSITE" id="PS50853"/>
    </source>
</evidence>
<dbReference type="PROSITE" id="PS50853">
    <property type="entry name" value="FN3"/>
    <property type="match status" value="1"/>
</dbReference>
<dbReference type="InterPro" id="IPR051553">
    <property type="entry name" value="Ran_GTPase-activating"/>
</dbReference>
<feature type="domain" description="Fibronectin type-III" evidence="1">
    <location>
        <begin position="699"/>
        <end position="796"/>
    </location>
</feature>
<evidence type="ECO:0000313" key="2">
    <source>
        <dbReference type="EMBL" id="CAB4615202.1"/>
    </source>
</evidence>
<dbReference type="PROSITE" id="PS50012">
    <property type="entry name" value="RCC1_3"/>
    <property type="match status" value="1"/>
</dbReference>
<dbReference type="AlphaFoldDB" id="A0A6J6HMX1"/>
<dbReference type="InterPro" id="IPR009091">
    <property type="entry name" value="RCC1/BLIP-II"/>
</dbReference>
<dbReference type="Pfam" id="PF13540">
    <property type="entry name" value="RCC1_2"/>
    <property type="match status" value="1"/>
</dbReference>
<dbReference type="Gene3D" id="2.60.40.10">
    <property type="entry name" value="Immunoglobulins"/>
    <property type="match status" value="1"/>
</dbReference>
<name>A0A6J6HMX1_9ZZZZ</name>
<dbReference type="SUPFAM" id="SSF50985">
    <property type="entry name" value="RCC1/BLIP-II"/>
    <property type="match status" value="2"/>
</dbReference>